<accession>A0A330GUU8</accession>
<dbReference type="PANTHER" id="PTHR42901">
    <property type="entry name" value="ALCOHOL DEHYDROGENASE"/>
    <property type="match status" value="1"/>
</dbReference>
<keyword evidence="6" id="KW-1185">Reference proteome</keyword>
<comment type="similarity">
    <text evidence="1 3">Belongs to the short-chain dehydrogenases/reductases (SDR) family.</text>
</comment>
<evidence type="ECO:0000256" key="4">
    <source>
        <dbReference type="SAM" id="MobiDB-lite"/>
    </source>
</evidence>
<evidence type="ECO:0008006" key="7">
    <source>
        <dbReference type="Google" id="ProtNLM"/>
    </source>
</evidence>
<reference evidence="5 6" key="2">
    <citation type="submission" date="2018-07" db="EMBL/GenBank/DDBJ databases">
        <title>Diversity of Mesorhizobium strains in Brazil.</title>
        <authorList>
            <person name="Helene L.C.F."/>
            <person name="Dall'Agnol R."/>
            <person name="Delamuta J.R.M."/>
            <person name="Hungria M."/>
        </authorList>
    </citation>
    <scope>NUCLEOTIDE SEQUENCE [LARGE SCALE GENOMIC DNA]</scope>
    <source>
        <strain evidence="5 6">CNPSo 3140</strain>
    </source>
</reference>
<dbReference type="PANTHER" id="PTHR42901:SF1">
    <property type="entry name" value="ALCOHOL DEHYDROGENASE"/>
    <property type="match status" value="1"/>
</dbReference>
<sequence length="364" mass="39027">MDSAGFFHFQHAQRGRHRRFPAQIRPHLSGDLGHAPGCQARQRYGPLDHGLDECGGGRPRPGGVEGGAGNRARRHSQDSRRARRALNQRDRAYVARKPLHTFRHHALITAPGRTAMEYRNALVTGASKGIGAAIVESLVAEGLTVHALARNNDALLDLRQRLGPLVRPLAADVRDVEAIAAALGAAEIDVLVNNAGGLATVRPLHEQSAEETAEVVALNLTAPLQLIRLLLPGMIARKRGHIFNLTSTAGSAVFPGTTAYGAAKAGLSQAGRILRFDLAGNGVRLTEIAPGRVETDFYLQAFDGDREGLRKRIYSQQRPLHPADIAAVLVSALRLPDHVDLAELIVAPSEQAAGGQVYPPAPQR</sequence>
<evidence type="ECO:0000256" key="3">
    <source>
        <dbReference type="RuleBase" id="RU000363"/>
    </source>
</evidence>
<evidence type="ECO:0000256" key="2">
    <source>
        <dbReference type="ARBA" id="ARBA00023002"/>
    </source>
</evidence>
<dbReference type="EMBL" id="QMBQ01000004">
    <property type="protein sequence ID" value="RAZ76047.1"/>
    <property type="molecule type" value="Genomic_DNA"/>
</dbReference>
<evidence type="ECO:0000256" key="1">
    <source>
        <dbReference type="ARBA" id="ARBA00006484"/>
    </source>
</evidence>
<dbReference type="Pfam" id="PF00106">
    <property type="entry name" value="adh_short"/>
    <property type="match status" value="1"/>
</dbReference>
<dbReference type="OrthoDB" id="658698at2"/>
<dbReference type="GO" id="GO:0016491">
    <property type="term" value="F:oxidoreductase activity"/>
    <property type="evidence" value="ECO:0007669"/>
    <property type="project" value="UniProtKB-KW"/>
</dbReference>
<reference evidence="6" key="1">
    <citation type="submission" date="2018-06" db="EMBL/GenBank/DDBJ databases">
        <authorList>
            <person name="Helene L.C."/>
            <person name="Dall'Agnol R."/>
            <person name="Delamuta J.R."/>
            <person name="Hungria M."/>
        </authorList>
    </citation>
    <scope>NUCLEOTIDE SEQUENCE [LARGE SCALE GENOMIC DNA]</scope>
    <source>
        <strain evidence="6">CNPSo 3140</strain>
    </source>
</reference>
<keyword evidence="2" id="KW-0560">Oxidoreductase</keyword>
<dbReference type="Proteomes" id="UP000251956">
    <property type="component" value="Unassembled WGS sequence"/>
</dbReference>
<dbReference type="Gene3D" id="3.40.50.720">
    <property type="entry name" value="NAD(P)-binding Rossmann-like Domain"/>
    <property type="match status" value="1"/>
</dbReference>
<name>A0A330GUU8_9HYPH</name>
<dbReference type="InterPro" id="IPR002347">
    <property type="entry name" value="SDR_fam"/>
</dbReference>
<feature type="region of interest" description="Disordered" evidence="4">
    <location>
        <begin position="49"/>
        <end position="87"/>
    </location>
</feature>
<dbReference type="SUPFAM" id="SSF51735">
    <property type="entry name" value="NAD(P)-binding Rossmann-fold domains"/>
    <property type="match status" value="1"/>
</dbReference>
<protein>
    <recommendedName>
        <fullName evidence="7">SDR family oxidoreductase</fullName>
    </recommendedName>
</protein>
<gene>
    <name evidence="5" type="ORF">DPM35_15095</name>
</gene>
<comment type="caution">
    <text evidence="5">The sequence shown here is derived from an EMBL/GenBank/DDBJ whole genome shotgun (WGS) entry which is preliminary data.</text>
</comment>
<evidence type="ECO:0000313" key="6">
    <source>
        <dbReference type="Proteomes" id="UP000251956"/>
    </source>
</evidence>
<dbReference type="PRINTS" id="PR00080">
    <property type="entry name" value="SDRFAMILY"/>
</dbReference>
<feature type="compositionally biased region" description="Gly residues" evidence="4">
    <location>
        <begin position="53"/>
        <end position="69"/>
    </location>
</feature>
<proteinExistence type="inferred from homology"/>
<organism evidence="5 6">
    <name type="scientific">Mesorhizobium atlanticum</name>
    <dbReference type="NCBI Taxonomy" id="2233532"/>
    <lineage>
        <taxon>Bacteria</taxon>
        <taxon>Pseudomonadati</taxon>
        <taxon>Pseudomonadota</taxon>
        <taxon>Alphaproteobacteria</taxon>
        <taxon>Hyphomicrobiales</taxon>
        <taxon>Phyllobacteriaceae</taxon>
        <taxon>Mesorhizobium</taxon>
    </lineage>
</organism>
<evidence type="ECO:0000313" key="5">
    <source>
        <dbReference type="EMBL" id="RAZ76047.1"/>
    </source>
</evidence>
<dbReference type="AlphaFoldDB" id="A0A330GUU8"/>
<dbReference type="PRINTS" id="PR00081">
    <property type="entry name" value="GDHRDH"/>
</dbReference>
<dbReference type="InterPro" id="IPR036291">
    <property type="entry name" value="NAD(P)-bd_dom_sf"/>
</dbReference>